<dbReference type="EMBL" id="BOOZ01000006">
    <property type="protein sequence ID" value="GIJ08412.1"/>
    <property type="molecule type" value="Genomic_DNA"/>
</dbReference>
<dbReference type="InterPro" id="IPR036188">
    <property type="entry name" value="FAD/NAD-bd_sf"/>
</dbReference>
<dbReference type="InterPro" id="IPR002938">
    <property type="entry name" value="FAD-bd"/>
</dbReference>
<dbReference type="Proteomes" id="UP000647017">
    <property type="component" value="Unassembled WGS sequence"/>
</dbReference>
<proteinExistence type="predicted"/>
<name>A0ABQ4HRZ4_9ACTN</name>
<evidence type="ECO:0000313" key="3">
    <source>
        <dbReference type="EMBL" id="GIJ08412.1"/>
    </source>
</evidence>
<accession>A0ABQ4HRZ4</accession>
<dbReference type="InterPro" id="IPR053212">
    <property type="entry name" value="DHP_3-monooxygenase"/>
</dbReference>
<keyword evidence="4" id="KW-1185">Reference proteome</keyword>
<sequence>MTQPHTPLASPPRDLSARAAGTPPRLRVAVVGGSVTGATTALLLLHAGFPVTLYEAAPAAAPRGGGLIGLEHPALDVLDRLGISQDEIVAHPSETVLEVTLRYRQPIHIARHLYPGRNTTWSLLHYALIRRLPAGVLQTGRRVTGLTEHDGRPHLEFADHSHAVADLVVFADGRTSTGRRLLDPGRRLRYAGYVAHRGHAAGALSHVRDFLRLEPGPGCQYNVAPVPGGLDWTLYLTCSADDYTRCFGAPPQRRTFALPHHVSDTARAVVDTRAALVLPLPHAETVHTTTMRMAAPVMDIDPPTHMAWPVGRGWAVLIGDALAPVRPHTGRGANNGIEQAAALTTALTQHQRWGADLPTALDGWQRRQIPGAIAAVRQGPHLGAHLSNHQP</sequence>
<dbReference type="Gene3D" id="3.50.50.60">
    <property type="entry name" value="FAD/NAD(P)-binding domain"/>
    <property type="match status" value="1"/>
</dbReference>
<feature type="domain" description="FAD-binding" evidence="2">
    <location>
        <begin position="26"/>
        <end position="182"/>
    </location>
</feature>
<dbReference type="SUPFAM" id="SSF51905">
    <property type="entry name" value="FAD/NAD(P)-binding domain"/>
    <property type="match status" value="1"/>
</dbReference>
<dbReference type="PANTHER" id="PTHR47469">
    <property type="entry name" value="MONOOXYGENASE-LIKE"/>
    <property type="match status" value="1"/>
</dbReference>
<gene>
    <name evidence="3" type="ORF">Van01_16260</name>
</gene>
<evidence type="ECO:0000313" key="4">
    <source>
        <dbReference type="Proteomes" id="UP000647017"/>
    </source>
</evidence>
<protein>
    <submittedName>
        <fullName evidence="3">2-polyprenyl-6-methoxyphenol hydroxylase</fullName>
    </submittedName>
</protein>
<evidence type="ECO:0000256" key="1">
    <source>
        <dbReference type="SAM" id="MobiDB-lite"/>
    </source>
</evidence>
<dbReference type="Pfam" id="PF01494">
    <property type="entry name" value="FAD_binding_3"/>
    <property type="match status" value="1"/>
</dbReference>
<dbReference type="PANTHER" id="PTHR47469:SF2">
    <property type="entry name" value="OS06G0597600 PROTEIN"/>
    <property type="match status" value="1"/>
</dbReference>
<reference evidence="3 4" key="1">
    <citation type="submission" date="2021-01" db="EMBL/GenBank/DDBJ databases">
        <title>Whole genome shotgun sequence of Verrucosispora andamanensis NBRC 109075.</title>
        <authorList>
            <person name="Komaki H."/>
            <person name="Tamura T."/>
        </authorList>
    </citation>
    <scope>NUCLEOTIDE SEQUENCE [LARGE SCALE GENOMIC DNA]</scope>
    <source>
        <strain evidence="3 4">NBRC 109075</strain>
    </source>
</reference>
<comment type="caution">
    <text evidence="3">The sequence shown here is derived from an EMBL/GenBank/DDBJ whole genome shotgun (WGS) entry which is preliminary data.</text>
</comment>
<organism evidence="3 4">
    <name type="scientific">Micromonospora andamanensis</name>
    <dbReference type="NCBI Taxonomy" id="1287068"/>
    <lineage>
        <taxon>Bacteria</taxon>
        <taxon>Bacillati</taxon>
        <taxon>Actinomycetota</taxon>
        <taxon>Actinomycetes</taxon>
        <taxon>Micromonosporales</taxon>
        <taxon>Micromonosporaceae</taxon>
        <taxon>Micromonospora</taxon>
    </lineage>
</organism>
<evidence type="ECO:0000259" key="2">
    <source>
        <dbReference type="Pfam" id="PF01494"/>
    </source>
</evidence>
<dbReference type="RefSeq" id="WP_204002985.1">
    <property type="nucleotide sequence ID" value="NZ_BOOZ01000006.1"/>
</dbReference>
<feature type="region of interest" description="Disordered" evidence="1">
    <location>
        <begin position="1"/>
        <end position="20"/>
    </location>
</feature>
<dbReference type="PRINTS" id="PR00420">
    <property type="entry name" value="RNGMNOXGNASE"/>
</dbReference>